<accession>A0ACB6SEF9</accession>
<comment type="caution">
    <text evidence="1">The sequence shown here is derived from an EMBL/GenBank/DDBJ whole genome shotgun (WGS) entry which is preliminary data.</text>
</comment>
<evidence type="ECO:0000313" key="1">
    <source>
        <dbReference type="EMBL" id="KAF2631644.1"/>
    </source>
</evidence>
<gene>
    <name evidence="1" type="ORF">BU25DRAFT_455078</name>
</gene>
<organism evidence="1 2">
    <name type="scientific">Macroventuria anomochaeta</name>
    <dbReference type="NCBI Taxonomy" id="301207"/>
    <lineage>
        <taxon>Eukaryota</taxon>
        <taxon>Fungi</taxon>
        <taxon>Dikarya</taxon>
        <taxon>Ascomycota</taxon>
        <taxon>Pezizomycotina</taxon>
        <taxon>Dothideomycetes</taxon>
        <taxon>Pleosporomycetidae</taxon>
        <taxon>Pleosporales</taxon>
        <taxon>Pleosporineae</taxon>
        <taxon>Didymellaceae</taxon>
        <taxon>Macroventuria</taxon>
    </lineage>
</organism>
<name>A0ACB6SEF9_9PLEO</name>
<keyword evidence="2" id="KW-1185">Reference proteome</keyword>
<proteinExistence type="predicted"/>
<protein>
    <submittedName>
        <fullName evidence="1">Uncharacterized protein</fullName>
    </submittedName>
</protein>
<reference evidence="1" key="1">
    <citation type="journal article" date="2020" name="Stud. Mycol.">
        <title>101 Dothideomycetes genomes: a test case for predicting lifestyles and emergence of pathogens.</title>
        <authorList>
            <person name="Haridas S."/>
            <person name="Albert R."/>
            <person name="Binder M."/>
            <person name="Bloem J."/>
            <person name="Labutti K."/>
            <person name="Salamov A."/>
            <person name="Andreopoulos B."/>
            <person name="Baker S."/>
            <person name="Barry K."/>
            <person name="Bills G."/>
            <person name="Bluhm B."/>
            <person name="Cannon C."/>
            <person name="Castanera R."/>
            <person name="Culley D."/>
            <person name="Daum C."/>
            <person name="Ezra D."/>
            <person name="Gonzalez J."/>
            <person name="Henrissat B."/>
            <person name="Kuo A."/>
            <person name="Liang C."/>
            <person name="Lipzen A."/>
            <person name="Lutzoni F."/>
            <person name="Magnuson J."/>
            <person name="Mondo S."/>
            <person name="Nolan M."/>
            <person name="Ohm R."/>
            <person name="Pangilinan J."/>
            <person name="Park H.-J."/>
            <person name="Ramirez L."/>
            <person name="Alfaro M."/>
            <person name="Sun H."/>
            <person name="Tritt A."/>
            <person name="Yoshinaga Y."/>
            <person name="Zwiers L.-H."/>
            <person name="Turgeon B."/>
            <person name="Goodwin S."/>
            <person name="Spatafora J."/>
            <person name="Crous P."/>
            <person name="Grigoriev I."/>
        </authorList>
    </citation>
    <scope>NUCLEOTIDE SEQUENCE</scope>
    <source>
        <strain evidence="1">CBS 525.71</strain>
    </source>
</reference>
<dbReference type="Proteomes" id="UP000799754">
    <property type="component" value="Unassembled WGS sequence"/>
</dbReference>
<sequence length="237" mass="25130">MKVYYLGNDPIQACGVTLPSSSTSSAASPTATLAALCPSSNNTIYTEATGQMHNTYCGYDYDGSVLDVEDLASYELCLQKCDTLDTCGAMAWTGGDGRGFCYLKEANTGLVRNANVRAGIRIPTVTSAFSLVASSASVLSSSSSSSSSALTSSTLSTSSSSSSRITMTASPFVNTPNITKGLICPNPTPTAMVFGDNVYEYEWCLILDYELNFVAGDLPHCIILRPVFELHDEMDMT</sequence>
<evidence type="ECO:0000313" key="2">
    <source>
        <dbReference type="Proteomes" id="UP000799754"/>
    </source>
</evidence>
<dbReference type="EMBL" id="MU006704">
    <property type="protein sequence ID" value="KAF2631644.1"/>
    <property type="molecule type" value="Genomic_DNA"/>
</dbReference>